<gene>
    <name evidence="4" type="ORF">BBC0122_022960</name>
</gene>
<dbReference type="Gene3D" id="3.10.290.10">
    <property type="entry name" value="RNA-binding S4 domain"/>
    <property type="match status" value="1"/>
</dbReference>
<evidence type="ECO:0000313" key="4">
    <source>
        <dbReference type="EMBL" id="AQT48365.1"/>
    </source>
</evidence>
<dbReference type="PROSITE" id="PS50889">
    <property type="entry name" value="S4"/>
    <property type="match status" value="1"/>
</dbReference>
<dbReference type="InterPro" id="IPR002942">
    <property type="entry name" value="S4_RNA-bd"/>
</dbReference>
<keyword evidence="4" id="KW-0346">Stress response</keyword>
<dbReference type="KEGG" id="bapi:BBC0122_022960"/>
<dbReference type="SMART" id="SM00363">
    <property type="entry name" value="S4"/>
    <property type="match status" value="1"/>
</dbReference>
<keyword evidence="5" id="KW-1185">Reference proteome</keyword>
<feature type="region of interest" description="Disordered" evidence="2">
    <location>
        <begin position="95"/>
        <end position="114"/>
    </location>
</feature>
<dbReference type="GO" id="GO:0003723">
    <property type="term" value="F:RNA binding"/>
    <property type="evidence" value="ECO:0007669"/>
    <property type="project" value="UniProtKB-KW"/>
</dbReference>
<feature type="domain" description="RNA-binding S4" evidence="3">
    <location>
        <begin position="9"/>
        <end position="70"/>
    </location>
</feature>
<evidence type="ECO:0000256" key="2">
    <source>
        <dbReference type="SAM" id="MobiDB-lite"/>
    </source>
</evidence>
<evidence type="ECO:0000259" key="3">
    <source>
        <dbReference type="SMART" id="SM00363"/>
    </source>
</evidence>
<reference evidence="4 5" key="1">
    <citation type="submission" date="2016-11" db="EMBL/GenBank/DDBJ databases">
        <title>Comparative genomics of Bartonella apis.</title>
        <authorList>
            <person name="Engel P."/>
        </authorList>
    </citation>
    <scope>NUCLEOTIDE SEQUENCE [LARGE SCALE GENOMIC DNA]</scope>
    <source>
        <strain evidence="4 5">BBC0122</strain>
    </source>
</reference>
<evidence type="ECO:0000313" key="5">
    <source>
        <dbReference type="Proteomes" id="UP000189632"/>
    </source>
</evidence>
<dbReference type="CDD" id="cd00165">
    <property type="entry name" value="S4"/>
    <property type="match status" value="1"/>
</dbReference>
<accession>A0A1U9MKB1</accession>
<dbReference type="STRING" id="1686310.BBC0244_021570"/>
<keyword evidence="1" id="KW-0694">RNA-binding</keyword>
<dbReference type="AlphaFoldDB" id="A0A1U9MKB1"/>
<dbReference type="InterPro" id="IPR036986">
    <property type="entry name" value="S4_RNA-bd_sf"/>
</dbReference>
<dbReference type="EMBL" id="CP015625">
    <property type="protein sequence ID" value="AQT48365.1"/>
    <property type="molecule type" value="Genomic_DNA"/>
</dbReference>
<organism evidence="4 5">
    <name type="scientific">Bartonella choladocola</name>
    <dbReference type="NCBI Taxonomy" id="2750995"/>
    <lineage>
        <taxon>Bacteria</taxon>
        <taxon>Pseudomonadati</taxon>
        <taxon>Pseudomonadota</taxon>
        <taxon>Alphaproteobacteria</taxon>
        <taxon>Hyphomicrobiales</taxon>
        <taxon>Bartonellaceae</taxon>
        <taxon>Bartonella</taxon>
    </lineage>
</organism>
<dbReference type="RefSeq" id="WP_077994037.1">
    <property type="nucleotide sequence ID" value="NZ_CP015625.1"/>
</dbReference>
<proteinExistence type="predicted"/>
<protein>
    <submittedName>
        <fullName evidence="4">Heat shock protein Hsp15</fullName>
    </submittedName>
</protein>
<evidence type="ECO:0000256" key="1">
    <source>
        <dbReference type="PROSITE-ProRule" id="PRU00182"/>
    </source>
</evidence>
<sequence length="125" mass="14373">MIEEAVPKQRLDKWLFFSRTVKTRSLAAKLIEGSKVRVNRVKIDKSSYSIKVGDVLTIRLERSVVVYKVAGLGVRRGPAPEARLLYEDLTPEVSPTDRQENVISSGPRPTKRDRRHLLRFLKQEM</sequence>
<dbReference type="Pfam" id="PF01479">
    <property type="entry name" value="S4"/>
    <property type="match status" value="1"/>
</dbReference>
<dbReference type="OrthoDB" id="9797176at2"/>
<dbReference type="SUPFAM" id="SSF55174">
    <property type="entry name" value="Alpha-L RNA-binding motif"/>
    <property type="match status" value="1"/>
</dbReference>
<dbReference type="Proteomes" id="UP000189632">
    <property type="component" value="Chromosome"/>
</dbReference>
<name>A0A1U9MKB1_9HYPH</name>